<feature type="chain" id="PRO_5009251208" evidence="1">
    <location>
        <begin position="31"/>
        <end position="374"/>
    </location>
</feature>
<dbReference type="InterPro" id="IPR011042">
    <property type="entry name" value="6-blade_b-propeller_TolB-like"/>
</dbReference>
<feature type="signal peptide" evidence="1">
    <location>
        <begin position="1"/>
        <end position="30"/>
    </location>
</feature>
<dbReference type="Gene3D" id="2.120.10.30">
    <property type="entry name" value="TolB, C-terminal domain"/>
    <property type="match status" value="1"/>
</dbReference>
<reference evidence="2 3" key="1">
    <citation type="submission" date="2016-10" db="EMBL/GenBank/DDBJ databases">
        <authorList>
            <person name="de Groot N.N."/>
        </authorList>
    </citation>
    <scope>NUCLEOTIDE SEQUENCE [LARGE SCALE GENOMIC DNA]</scope>
    <source>
        <strain evidence="3">P4-7,KCTC 19426,CECT 7604</strain>
    </source>
</reference>
<dbReference type="RefSeq" id="WP_090478102.1">
    <property type="nucleotide sequence ID" value="NZ_LT629710.1"/>
</dbReference>
<evidence type="ECO:0000313" key="2">
    <source>
        <dbReference type="EMBL" id="SDP26654.1"/>
    </source>
</evidence>
<evidence type="ECO:0000256" key="1">
    <source>
        <dbReference type="SAM" id="SignalP"/>
    </source>
</evidence>
<keyword evidence="1" id="KW-0732">Signal</keyword>
<gene>
    <name evidence="2" type="ORF">SAMN04515671_3476</name>
</gene>
<protein>
    <submittedName>
        <fullName evidence="2">TIGR03118 family protein</fullName>
    </submittedName>
</protein>
<dbReference type="EMBL" id="LT629710">
    <property type="protein sequence ID" value="SDP26654.1"/>
    <property type="molecule type" value="Genomic_DNA"/>
</dbReference>
<name>A0A1H0RAW8_9ACTN</name>
<proteinExistence type="predicted"/>
<dbReference type="NCBIfam" id="TIGR03118">
    <property type="entry name" value="PEPCTERM_chp_1"/>
    <property type="match status" value="1"/>
</dbReference>
<dbReference type="STRING" id="1090615.SAMN04515671_3476"/>
<dbReference type="AlphaFoldDB" id="A0A1H0RAW8"/>
<dbReference type="Proteomes" id="UP000198741">
    <property type="component" value="Chromosome I"/>
</dbReference>
<organism evidence="2 3">
    <name type="scientific">Nakamurella panacisegetis</name>
    <dbReference type="NCBI Taxonomy" id="1090615"/>
    <lineage>
        <taxon>Bacteria</taxon>
        <taxon>Bacillati</taxon>
        <taxon>Actinomycetota</taxon>
        <taxon>Actinomycetes</taxon>
        <taxon>Nakamurellales</taxon>
        <taxon>Nakamurellaceae</taxon>
        <taxon>Nakamurella</taxon>
    </lineage>
</organism>
<dbReference type="OrthoDB" id="581621at2"/>
<evidence type="ECO:0000313" key="3">
    <source>
        <dbReference type="Proteomes" id="UP000198741"/>
    </source>
</evidence>
<accession>A0A1H0RAW8</accession>
<dbReference type="SUPFAM" id="SSF75011">
    <property type="entry name" value="3-carboxy-cis,cis-mucoante lactonizing enzyme"/>
    <property type="match status" value="1"/>
</dbReference>
<keyword evidence="3" id="KW-1185">Reference proteome</keyword>
<dbReference type="InterPro" id="IPR017549">
    <property type="entry name" value="APMV_L690"/>
</dbReference>
<sequence length="374" mass="38425">MIRKSGPSRAWTAVLAAGVIMVGPAASASAQDREHDHDPGFVQKNLVSDVAGLAAHTDANLKNPWGISFLPGSPLWISDNGAGVSTLYDGAGVATPLVVTIPAAASSAPSGGTPTGTVSNPAAAGFVVSENGVSSPSRFLFATEDGTLAGWSPTVDRGNAITVADRSTVVDPEGDVGAVYKGLAMASTPAGQFLYATNFRFGQVEVFDRNFTLVRTFTDPDLPSGYGPFGIATIGGNLFVTFAKQDAQKHDDVAGSGLGFVDVFSPGGKLLQHFASHGRLNSPWGVTKAPASVPGIGGDILVGNFGDGRINVYSPRGHFVRALSDTRGHPITISGLWDLKFPTGALNVTPGALYFTAGINGEADGLFGELIAAR</sequence>